<sequence length="433" mass="46615">MQIKQIKQITMFSMVALLSLGALPALAAETFTLPQLLSLSQSTNKGVEAAQAGVDAASAAVTSARAYPNPQVEVMYGRLSPRTSGVTGGAAPTMAITQKLDYPQQRKLRAEIAGRSLEATEAGRQAFRADLAARVKTSYFDVLRREMELAAAKEDLAMMRQIQDRARLRVEVGEAPRYELIKAETELLSAQKTLQSAQLRVNQAKAALRQQVGGAMPAAYSLSGSLSQPPALPALPTLRDTLTGANAELTQRRLEADRASLAVDYQRSLRLPELAVRASAERQPDNTVSQVGLVLTIPLWDRRSGPVGEAAAQAIQARTALEAREFELTQELESAYRQYEITQSQVSALEGGIVRQAESALAVAESAYRFGERGILDYLDAQRVLRGARSDLIAAQFELQAATIQIEKLLSSVPGQTAAPTAPSAPTATTETK</sequence>
<organism evidence="4 5">
    <name type="scientific">Cupriavidus basilensis</name>
    <dbReference type="NCBI Taxonomy" id="68895"/>
    <lineage>
        <taxon>Bacteria</taxon>
        <taxon>Pseudomonadati</taxon>
        <taxon>Pseudomonadota</taxon>
        <taxon>Betaproteobacteria</taxon>
        <taxon>Burkholderiales</taxon>
        <taxon>Burkholderiaceae</taxon>
        <taxon>Cupriavidus</taxon>
    </lineage>
</organism>
<feature type="signal peptide" evidence="3">
    <location>
        <begin position="1"/>
        <end position="27"/>
    </location>
</feature>
<dbReference type="PANTHER" id="PTHR30203:SF24">
    <property type="entry name" value="BLR4935 PROTEIN"/>
    <property type="match status" value="1"/>
</dbReference>
<dbReference type="Gene3D" id="1.20.1600.10">
    <property type="entry name" value="Outer membrane efflux proteins (OEP)"/>
    <property type="match status" value="1"/>
</dbReference>
<comment type="similarity">
    <text evidence="1">Belongs to the outer membrane factor (OMF) (TC 1.B.17) family.</text>
</comment>
<evidence type="ECO:0000256" key="2">
    <source>
        <dbReference type="SAM" id="Coils"/>
    </source>
</evidence>
<feature type="chain" id="PRO_5002174275" evidence="3">
    <location>
        <begin position="28"/>
        <end position="433"/>
    </location>
</feature>
<name>A0A0C4YP08_9BURK</name>
<dbReference type="EMBL" id="CP010537">
    <property type="protein sequence ID" value="AJG24225.1"/>
    <property type="molecule type" value="Genomic_DNA"/>
</dbReference>
<feature type="coiled-coil region" evidence="2">
    <location>
        <begin position="180"/>
        <end position="207"/>
    </location>
</feature>
<keyword evidence="5" id="KW-1185">Reference proteome</keyword>
<keyword evidence="2" id="KW-0175">Coiled coil</keyword>
<evidence type="ECO:0000313" key="5">
    <source>
        <dbReference type="Proteomes" id="UP000031843"/>
    </source>
</evidence>
<accession>A0A0C4YP08</accession>
<evidence type="ECO:0000256" key="1">
    <source>
        <dbReference type="ARBA" id="ARBA00007613"/>
    </source>
</evidence>
<evidence type="ECO:0000256" key="3">
    <source>
        <dbReference type="SAM" id="SignalP"/>
    </source>
</evidence>
<dbReference type="Pfam" id="PF02321">
    <property type="entry name" value="OEP"/>
    <property type="match status" value="2"/>
</dbReference>
<dbReference type="PANTHER" id="PTHR30203">
    <property type="entry name" value="OUTER MEMBRANE CATION EFFLUX PROTEIN"/>
    <property type="match status" value="1"/>
</dbReference>
<gene>
    <name evidence="4" type="ORF">RR42_s2643</name>
</gene>
<dbReference type="OrthoDB" id="9772909at2"/>
<dbReference type="GO" id="GO:0015562">
    <property type="term" value="F:efflux transmembrane transporter activity"/>
    <property type="evidence" value="ECO:0007669"/>
    <property type="project" value="InterPro"/>
</dbReference>
<keyword evidence="3" id="KW-0732">Signal</keyword>
<dbReference type="InterPro" id="IPR003423">
    <property type="entry name" value="OMP_efflux"/>
</dbReference>
<dbReference type="InterPro" id="IPR010131">
    <property type="entry name" value="MdtP/NodT-like"/>
</dbReference>
<proteinExistence type="inferred from homology"/>
<reference evidence="4 5" key="1">
    <citation type="journal article" date="2015" name="Genome Announc.">
        <title>Complete Genome Sequence of Cupriavidus basilensis 4G11, Isolated from the Oak Ridge Field Research Center Site.</title>
        <authorList>
            <person name="Ray J."/>
            <person name="Waters R.J."/>
            <person name="Skerker J.M."/>
            <person name="Kuehl J.V."/>
            <person name="Price M.N."/>
            <person name="Huang J."/>
            <person name="Chakraborty R."/>
            <person name="Arkin A.P."/>
            <person name="Deutschbauer A."/>
        </authorList>
    </citation>
    <scope>NUCLEOTIDE SEQUENCE [LARGE SCALE GENOMIC DNA]</scope>
    <source>
        <strain evidence="4">4G11</strain>
    </source>
</reference>
<protein>
    <submittedName>
        <fullName evidence="4">Heavy metal RND efflux outer membrane protein, CzcC family</fullName>
    </submittedName>
</protein>
<dbReference type="STRING" id="68895.RR42_s2643"/>
<evidence type="ECO:0000313" key="4">
    <source>
        <dbReference type="EMBL" id="AJG24225.1"/>
    </source>
</evidence>
<dbReference type="AlphaFoldDB" id="A0A0C4YP08"/>
<dbReference type="Proteomes" id="UP000031843">
    <property type="component" value="Chromosome secondary"/>
</dbReference>
<dbReference type="SUPFAM" id="SSF56954">
    <property type="entry name" value="Outer membrane efflux proteins (OEP)"/>
    <property type="match status" value="1"/>
</dbReference>
<dbReference type="KEGG" id="cbw:RR42_s2643"/>